<evidence type="ECO:0000256" key="9">
    <source>
        <dbReference type="ARBA" id="ARBA00023136"/>
    </source>
</evidence>
<evidence type="ECO:0000256" key="2">
    <source>
        <dbReference type="ARBA" id="ARBA00022448"/>
    </source>
</evidence>
<keyword evidence="4" id="KW-0410">Iron transport</keyword>
<keyword evidence="9 11" id="KW-0472">Membrane</keyword>
<dbReference type="InterPro" id="IPR036942">
    <property type="entry name" value="Beta-barrel_TonB_sf"/>
</dbReference>
<evidence type="ECO:0000256" key="10">
    <source>
        <dbReference type="ARBA" id="ARBA00023237"/>
    </source>
</evidence>
<dbReference type="OrthoDB" id="9760333at2"/>
<comment type="similarity">
    <text evidence="11 12">Belongs to the TonB-dependent receptor family.</text>
</comment>
<evidence type="ECO:0000259" key="14">
    <source>
        <dbReference type="Pfam" id="PF00593"/>
    </source>
</evidence>
<keyword evidence="13" id="KW-0732">Signal</keyword>
<dbReference type="PANTHER" id="PTHR32552">
    <property type="entry name" value="FERRICHROME IRON RECEPTOR-RELATED"/>
    <property type="match status" value="1"/>
</dbReference>
<dbReference type="Proteomes" id="UP000016568">
    <property type="component" value="Unassembled WGS sequence"/>
</dbReference>
<keyword evidence="7" id="KW-0406">Ion transport</keyword>
<keyword evidence="17" id="KW-1185">Reference proteome</keyword>
<dbReference type="RefSeq" id="WP_021691330.1">
    <property type="nucleotide sequence ID" value="NZ_BASZ01000009.1"/>
</dbReference>
<dbReference type="InterPro" id="IPR039426">
    <property type="entry name" value="TonB-dep_rcpt-like"/>
</dbReference>
<dbReference type="PANTHER" id="PTHR32552:SF81">
    <property type="entry name" value="TONB-DEPENDENT OUTER MEMBRANE RECEPTOR"/>
    <property type="match status" value="1"/>
</dbReference>
<evidence type="ECO:0000256" key="7">
    <source>
        <dbReference type="ARBA" id="ARBA00023065"/>
    </source>
</evidence>
<dbReference type="AlphaFoldDB" id="U2YPD4"/>
<evidence type="ECO:0000313" key="17">
    <source>
        <dbReference type="Proteomes" id="UP000016568"/>
    </source>
</evidence>
<evidence type="ECO:0000259" key="15">
    <source>
        <dbReference type="Pfam" id="PF07715"/>
    </source>
</evidence>
<evidence type="ECO:0000313" key="16">
    <source>
        <dbReference type="EMBL" id="GAD50512.1"/>
    </source>
</evidence>
<feature type="domain" description="TonB-dependent receptor-like beta-barrel" evidence="14">
    <location>
        <begin position="295"/>
        <end position="745"/>
    </location>
</feature>
<dbReference type="SUPFAM" id="SSF56935">
    <property type="entry name" value="Porins"/>
    <property type="match status" value="1"/>
</dbReference>
<dbReference type="KEGG" id="ntd:EGO55_05020"/>
<keyword evidence="8 12" id="KW-0798">TonB box</keyword>
<keyword evidence="3 11" id="KW-1134">Transmembrane beta strand</keyword>
<organism evidence="16 17">
    <name type="scientific">Caenibius tardaugens NBRC 16725</name>
    <dbReference type="NCBI Taxonomy" id="1219035"/>
    <lineage>
        <taxon>Bacteria</taxon>
        <taxon>Pseudomonadati</taxon>
        <taxon>Pseudomonadota</taxon>
        <taxon>Alphaproteobacteria</taxon>
        <taxon>Sphingomonadales</taxon>
        <taxon>Erythrobacteraceae</taxon>
        <taxon>Caenibius</taxon>
    </lineage>
</organism>
<dbReference type="InterPro" id="IPR000531">
    <property type="entry name" value="Beta-barrel_TonB"/>
</dbReference>
<reference evidence="16 17" key="1">
    <citation type="submission" date="2013-09" db="EMBL/GenBank/DDBJ databases">
        <title>Whole genome shotgun sequence of Novosphingobium tardaugens NBRC 16725.</title>
        <authorList>
            <person name="Isaki S."/>
            <person name="Hosoyama A."/>
            <person name="Tsuchikane K."/>
            <person name="Katsumata H."/>
            <person name="Ando Y."/>
            <person name="Yamazaki S."/>
            <person name="Fujita N."/>
        </authorList>
    </citation>
    <scope>NUCLEOTIDE SEQUENCE [LARGE SCALE GENOMIC DNA]</scope>
    <source>
        <strain evidence="16 17">NBRC 16725</strain>
    </source>
</reference>
<feature type="domain" description="TonB-dependent receptor plug" evidence="15">
    <location>
        <begin position="54"/>
        <end position="163"/>
    </location>
</feature>
<keyword evidence="5 11" id="KW-0812">Transmembrane</keyword>
<accession>U2YPD4</accession>
<sequence length="783" mass="85739">MAKRKQLVYLAGAALGVVWGAPLIAATPDDGGDNPAEARLSEIIVTAQKREQRLQDVPIAISAIGSDYLKARDISSIEALGAIAPNVKIERSPTNKTVSQIAMRGSVTVNPSVLFEPAVGLYVDGVYIAKAQGSIFDIADLERVEVLRGPQGTLYGRNTLAGAINLVTKKPSGELGGSFEATYGNYDFRRLKGTIDLPAFGIVSVKLSGQVQKRDGFIDVIENPYPQAFLARPRSVRDTSDLNSHSMLAQVRIRPSDTLTIDYAFDYSRYKQRPDFAQLYGFNRNGLPQDIFDPNSPGYPFAGAFFPLNLYDRTKRQSKASLDADLLYEKLRTRGHALTVELDLGGATLKSITAFRKMRFEDGLDLDGSPLPVGATQRDTHYRSFSQELQLTGSLFADRLKYVVGGYYFRDKGETLGPQSFFAGATSFQADYGQHTRAKALYAQLDFEPSDGLLLSGGLRYNHERKDVSRLLVASPNTPGALTLIDIDYGDVPDAVYKSLSPSFAIRYDLTPTVNVYARYARGFKSGGFNGETNELVAPSPACPSGAIELCQPYRPEKVDSYEVGFKTTLLDRRLQLNLAAFWDEHKDIQLSVFRGSGALSLAVLNAASSRIRGVEVEFVAQPVSALTISGSFAWLDSKYKRFLDAGVDVSRNRAFPHAPRYSASASVDWRVVEGDWGKINLIGDLSYVDRYFTYPYALSAPPSTTQVAGNTRAPSRTVVNLRGVVSDIPLGGVKGELSLWVRNLFKQDNPANFIDFGPSFGGMTLAFFPDPRTFGATLGVRF</sequence>
<comment type="subcellular location">
    <subcellularLocation>
        <location evidence="1 11">Cell outer membrane</location>
        <topology evidence="1 11">Multi-pass membrane protein</topology>
    </subcellularLocation>
</comment>
<evidence type="ECO:0000256" key="11">
    <source>
        <dbReference type="PROSITE-ProRule" id="PRU01360"/>
    </source>
</evidence>
<dbReference type="Gene3D" id="2.40.170.20">
    <property type="entry name" value="TonB-dependent receptor, beta-barrel domain"/>
    <property type="match status" value="1"/>
</dbReference>
<dbReference type="InterPro" id="IPR012910">
    <property type="entry name" value="Plug_dom"/>
</dbReference>
<dbReference type="PROSITE" id="PS52016">
    <property type="entry name" value="TONB_DEPENDENT_REC_3"/>
    <property type="match status" value="1"/>
</dbReference>
<evidence type="ECO:0000256" key="1">
    <source>
        <dbReference type="ARBA" id="ARBA00004571"/>
    </source>
</evidence>
<feature type="chain" id="PRO_5030177789" evidence="13">
    <location>
        <begin position="26"/>
        <end position="783"/>
    </location>
</feature>
<dbReference type="CDD" id="cd01347">
    <property type="entry name" value="ligand_gated_channel"/>
    <property type="match status" value="1"/>
</dbReference>
<comment type="caution">
    <text evidence="16">The sequence shown here is derived from an EMBL/GenBank/DDBJ whole genome shotgun (WGS) entry which is preliminary data.</text>
</comment>
<evidence type="ECO:0000256" key="4">
    <source>
        <dbReference type="ARBA" id="ARBA00022496"/>
    </source>
</evidence>
<keyword evidence="6" id="KW-0408">Iron</keyword>
<feature type="signal peptide" evidence="13">
    <location>
        <begin position="1"/>
        <end position="25"/>
    </location>
</feature>
<evidence type="ECO:0000256" key="5">
    <source>
        <dbReference type="ARBA" id="ARBA00022692"/>
    </source>
</evidence>
<evidence type="ECO:0000256" key="8">
    <source>
        <dbReference type="ARBA" id="ARBA00023077"/>
    </source>
</evidence>
<dbReference type="EMBL" id="BASZ01000009">
    <property type="protein sequence ID" value="GAD50512.1"/>
    <property type="molecule type" value="Genomic_DNA"/>
</dbReference>
<evidence type="ECO:0000256" key="3">
    <source>
        <dbReference type="ARBA" id="ARBA00022452"/>
    </source>
</evidence>
<evidence type="ECO:0000256" key="12">
    <source>
        <dbReference type="RuleBase" id="RU003357"/>
    </source>
</evidence>
<protein>
    <submittedName>
        <fullName evidence="16">Putative TonB-dependent receptor</fullName>
    </submittedName>
</protein>
<dbReference type="Pfam" id="PF00593">
    <property type="entry name" value="TonB_dep_Rec_b-barrel"/>
    <property type="match status" value="1"/>
</dbReference>
<keyword evidence="16" id="KW-0675">Receptor</keyword>
<dbReference type="GO" id="GO:0009279">
    <property type="term" value="C:cell outer membrane"/>
    <property type="evidence" value="ECO:0007669"/>
    <property type="project" value="UniProtKB-SubCell"/>
</dbReference>
<gene>
    <name evidence="16" type="ORF">NT2_09_01200</name>
</gene>
<dbReference type="GO" id="GO:0006826">
    <property type="term" value="P:iron ion transport"/>
    <property type="evidence" value="ECO:0007669"/>
    <property type="project" value="UniProtKB-KW"/>
</dbReference>
<dbReference type="eggNOG" id="COG4771">
    <property type="taxonomic scope" value="Bacteria"/>
</dbReference>
<dbReference type="Pfam" id="PF07715">
    <property type="entry name" value="Plug"/>
    <property type="match status" value="1"/>
</dbReference>
<keyword evidence="10 11" id="KW-0998">Cell outer membrane</keyword>
<evidence type="ECO:0000256" key="6">
    <source>
        <dbReference type="ARBA" id="ARBA00023004"/>
    </source>
</evidence>
<evidence type="ECO:0000256" key="13">
    <source>
        <dbReference type="SAM" id="SignalP"/>
    </source>
</evidence>
<proteinExistence type="inferred from homology"/>
<name>U2YPD4_9SPHN</name>
<keyword evidence="2 11" id="KW-0813">Transport</keyword>